<reference evidence="2" key="1">
    <citation type="journal article" date="2025" name="Foods">
        <title>Unveiling the Microbial Signatures of Arabica Coffee Cherries: Insights into Ripeness Specific Diversity, Functional Traits, and Implications for Quality and Safety.</title>
        <authorList>
            <consortium name="RefSeq"/>
            <person name="Tenea G.N."/>
            <person name="Cifuentes V."/>
            <person name="Reyes P."/>
            <person name="Cevallos-Vallejos M."/>
        </authorList>
    </citation>
    <scope>NUCLEOTIDE SEQUENCE [LARGE SCALE GENOMIC DNA]</scope>
</reference>
<dbReference type="RefSeq" id="XP_027076801.1">
    <property type="nucleotide sequence ID" value="XM_027221000.1"/>
</dbReference>
<gene>
    <name evidence="3" type="primary">LOC113700521</name>
</gene>
<proteinExistence type="predicted"/>
<evidence type="ECO:0000313" key="3">
    <source>
        <dbReference type="RefSeq" id="XP_027076801.1"/>
    </source>
</evidence>
<protein>
    <submittedName>
        <fullName evidence="3">Replication protein A 70 kDa DNA-binding subunit D-like</fullName>
    </submittedName>
</protein>
<dbReference type="OrthoDB" id="1740937at2759"/>
<keyword evidence="2" id="KW-1185">Reference proteome</keyword>
<evidence type="ECO:0000313" key="2">
    <source>
        <dbReference type="Proteomes" id="UP001652660"/>
    </source>
</evidence>
<feature type="region of interest" description="Disordered" evidence="1">
    <location>
        <begin position="316"/>
        <end position="356"/>
    </location>
</feature>
<reference evidence="3" key="2">
    <citation type="submission" date="2025-08" db="UniProtKB">
        <authorList>
            <consortium name="RefSeq"/>
        </authorList>
    </citation>
    <scope>IDENTIFICATION</scope>
    <source>
        <tissue evidence="3">Leaves</tissue>
    </source>
</reference>
<sequence>MPVKFNYTKFTDLVHHMDDRNKSVGVVIAALDRKTLNRNTKELNVQKFVVLDEECQTVLLSLWDDFLTNEGQQLLSNLHSYPVIIARRIKVNNYNGVALGTWFDSVILVDPPVQEARELKNWYIALRNSKMIADVLDKRDYMKYNPAISLRVDQKATLICNVNPSQKTTWQQIMKLNLLATRARRSNQLCCFDVDLVDDSGAIPASIFGELAEKLLTFTSIEAMQHFNENVELPLDLVHEQLKSKTFLIHIKPIQAQLADARQRYTVIYYYEADHATSSVQVVSETKNDLPLLNDQSPTLELADTGFKCWHTEAMSTTDGESNPSCNELEQEGSSGTLPPSPTTQSCEESGFAKKR</sequence>
<dbReference type="Gene3D" id="2.40.50.140">
    <property type="entry name" value="Nucleic acid-binding proteins"/>
    <property type="match status" value="2"/>
</dbReference>
<dbReference type="InterPro" id="IPR012340">
    <property type="entry name" value="NA-bd_OB-fold"/>
</dbReference>
<organism evidence="2 3">
    <name type="scientific">Coffea arabica</name>
    <name type="common">Arabian coffee</name>
    <dbReference type="NCBI Taxonomy" id="13443"/>
    <lineage>
        <taxon>Eukaryota</taxon>
        <taxon>Viridiplantae</taxon>
        <taxon>Streptophyta</taxon>
        <taxon>Embryophyta</taxon>
        <taxon>Tracheophyta</taxon>
        <taxon>Spermatophyta</taxon>
        <taxon>Magnoliopsida</taxon>
        <taxon>eudicotyledons</taxon>
        <taxon>Gunneridae</taxon>
        <taxon>Pentapetalae</taxon>
        <taxon>asterids</taxon>
        <taxon>lamiids</taxon>
        <taxon>Gentianales</taxon>
        <taxon>Rubiaceae</taxon>
        <taxon>Ixoroideae</taxon>
        <taxon>Gardenieae complex</taxon>
        <taxon>Bertiereae - Coffeeae clade</taxon>
        <taxon>Coffeeae</taxon>
        <taxon>Coffea</taxon>
    </lineage>
</organism>
<dbReference type="GeneID" id="113700521"/>
<evidence type="ECO:0000256" key="1">
    <source>
        <dbReference type="SAM" id="MobiDB-lite"/>
    </source>
</evidence>
<dbReference type="AlphaFoldDB" id="A0A6P6TGR2"/>
<dbReference type="SUPFAM" id="SSF50249">
    <property type="entry name" value="Nucleic acid-binding proteins"/>
    <property type="match status" value="2"/>
</dbReference>
<accession>A0A6P6TGR2</accession>
<dbReference type="Proteomes" id="UP001652660">
    <property type="component" value="Chromosome 7e"/>
</dbReference>
<feature type="compositionally biased region" description="Polar residues" evidence="1">
    <location>
        <begin position="316"/>
        <end position="348"/>
    </location>
</feature>
<name>A0A6P6TGR2_COFAR</name>